<dbReference type="Gene3D" id="2.40.70.10">
    <property type="entry name" value="Acid Proteases"/>
    <property type="match status" value="1"/>
</dbReference>
<gene>
    <name evidence="1" type="ORF">GMARGA_LOCUS20939</name>
</gene>
<evidence type="ECO:0000313" key="2">
    <source>
        <dbReference type="Proteomes" id="UP000789901"/>
    </source>
</evidence>
<sequence>MNDQELETPEKVLNLLTDRMINLNGPTFRKLIRNGYRHVSDLSNYSEISKHIDYGCSEHTAFLFNIWKPAVIPPPEILQNRPDIFYKYLVTIMSAIATKIVEKYNLTSKTSVSELSQYTSEFLENLTDDRKRNQGRRRLREGFKFSNEQKSGKNKIINLATSNSYKIPDGCQISDPTLQKLEETIKDLAQRILREKLSIKDIRVEARVLANSAPNANAGSSRLSRLRRELKSLGATLEIIEATKFPDITKKANEIQQNRRKFVEAFERIDYPDHFTLESVKERLDKYDISTLPDIQALADVTIMLCIRPAELTSLCITDAGVVDPGKPGAKWFNRFLKDYDLVPKHLRKIGAVYGAVIHGAKNSAHLMTIAGECLRHNSRNYTSPVQNYVVVNYRKRVPVTAILDSGANCNIIGESIAKIVGLKIDNISDTEIYSPISKLNILGIIHAMEISFLSQDQKWEQVKVTDVFVTNKPELESVLILGQPWFQENVIKMDFQNKTLTSLNGTSYEVICN</sequence>
<accession>A0ABN7VNM5</accession>
<evidence type="ECO:0000313" key="1">
    <source>
        <dbReference type="EMBL" id="CAG8789113.1"/>
    </source>
</evidence>
<dbReference type="Proteomes" id="UP000789901">
    <property type="component" value="Unassembled WGS sequence"/>
</dbReference>
<protein>
    <submittedName>
        <fullName evidence="1">37322_t:CDS:1</fullName>
    </submittedName>
</protein>
<dbReference type="InterPro" id="IPR021109">
    <property type="entry name" value="Peptidase_aspartic_dom_sf"/>
</dbReference>
<proteinExistence type="predicted"/>
<name>A0ABN7VNM5_GIGMA</name>
<organism evidence="1 2">
    <name type="scientific">Gigaspora margarita</name>
    <dbReference type="NCBI Taxonomy" id="4874"/>
    <lineage>
        <taxon>Eukaryota</taxon>
        <taxon>Fungi</taxon>
        <taxon>Fungi incertae sedis</taxon>
        <taxon>Mucoromycota</taxon>
        <taxon>Glomeromycotina</taxon>
        <taxon>Glomeromycetes</taxon>
        <taxon>Diversisporales</taxon>
        <taxon>Gigasporaceae</taxon>
        <taxon>Gigaspora</taxon>
    </lineage>
</organism>
<dbReference type="EMBL" id="CAJVQB010018873">
    <property type="protein sequence ID" value="CAG8789113.1"/>
    <property type="molecule type" value="Genomic_DNA"/>
</dbReference>
<reference evidence="1 2" key="1">
    <citation type="submission" date="2021-06" db="EMBL/GenBank/DDBJ databases">
        <authorList>
            <person name="Kallberg Y."/>
            <person name="Tangrot J."/>
            <person name="Rosling A."/>
        </authorList>
    </citation>
    <scope>NUCLEOTIDE SEQUENCE [LARGE SCALE GENOMIC DNA]</scope>
    <source>
        <strain evidence="1 2">120-4 pot B 10/14</strain>
    </source>
</reference>
<keyword evidence="2" id="KW-1185">Reference proteome</keyword>
<comment type="caution">
    <text evidence="1">The sequence shown here is derived from an EMBL/GenBank/DDBJ whole genome shotgun (WGS) entry which is preliminary data.</text>
</comment>